<organism evidence="1 2">
    <name type="scientific">Micractinium conductrix</name>
    <dbReference type="NCBI Taxonomy" id="554055"/>
    <lineage>
        <taxon>Eukaryota</taxon>
        <taxon>Viridiplantae</taxon>
        <taxon>Chlorophyta</taxon>
        <taxon>core chlorophytes</taxon>
        <taxon>Trebouxiophyceae</taxon>
        <taxon>Chlorellales</taxon>
        <taxon>Chlorellaceae</taxon>
        <taxon>Chlorella clade</taxon>
        <taxon>Micractinium</taxon>
    </lineage>
</organism>
<evidence type="ECO:0000313" key="1">
    <source>
        <dbReference type="EMBL" id="PSC67853.1"/>
    </source>
</evidence>
<dbReference type="AlphaFoldDB" id="A0A2P6V193"/>
<proteinExistence type="predicted"/>
<reference evidence="1 2" key="1">
    <citation type="journal article" date="2018" name="Plant J.">
        <title>Genome sequences of Chlorella sorokiniana UTEX 1602 and Micractinium conductrix SAG 241.80: implications to maltose excretion by a green alga.</title>
        <authorList>
            <person name="Arriola M.B."/>
            <person name="Velmurugan N."/>
            <person name="Zhang Y."/>
            <person name="Plunkett M.H."/>
            <person name="Hondzo H."/>
            <person name="Barney B.M."/>
        </authorList>
    </citation>
    <scope>NUCLEOTIDE SEQUENCE [LARGE SCALE GENOMIC DNA]</scope>
    <source>
        <strain evidence="1 2">SAG 241.80</strain>
    </source>
</reference>
<dbReference type="Proteomes" id="UP000239649">
    <property type="component" value="Unassembled WGS sequence"/>
</dbReference>
<keyword evidence="1" id="KW-0547">Nucleotide-binding</keyword>
<comment type="caution">
    <text evidence="1">The sequence shown here is derived from an EMBL/GenBank/DDBJ whole genome shotgun (WGS) entry which is preliminary data.</text>
</comment>
<gene>
    <name evidence="1" type="ORF">C2E20_8503</name>
</gene>
<dbReference type="GO" id="GO:0005524">
    <property type="term" value="F:ATP binding"/>
    <property type="evidence" value="ECO:0007669"/>
    <property type="project" value="UniProtKB-KW"/>
</dbReference>
<dbReference type="EMBL" id="LHPF02000046">
    <property type="protein sequence ID" value="PSC67853.1"/>
    <property type="molecule type" value="Genomic_DNA"/>
</dbReference>
<dbReference type="OrthoDB" id="539085at2759"/>
<evidence type="ECO:0000313" key="2">
    <source>
        <dbReference type="Proteomes" id="UP000239649"/>
    </source>
</evidence>
<sequence>MAACGASTSGRCDALRPAFKLVRCGRRVQWSARSAPVRAEAADATSSGSGAAALQREQQLRRDPYKLAGHRLRTLLNGVGDGEEEMMNSMLEEQPPQQKLAMCLLASGLVTGGAALVCVLCGLDPLGGASLSLASLQAAAVGGAAAAPLVGLKALLWSETARRELPFLEDIHKSQVDAFKPVMANLNAAQTAVLLASEVVPGLLILLPATAGGVAKALEFYGQAAGVQLPETLPSVLALCLVAGIAGVGKVAETSVSLEEYEVVRDAVDNADRFYRLMAMDRDSTPADAARAAEAFKTVALTWMARNQVAVRFAAALGACEVLYLGCLWQQTGDLSAPLVAALGAAAVDFAFIRRMSTPVNS</sequence>
<keyword evidence="1" id="KW-0067">ATP-binding</keyword>
<name>A0A2P6V193_9CHLO</name>
<accession>A0A2P6V193</accession>
<protein>
    <submittedName>
        <fullName evidence="1">ABC transporter ATP-binding permease</fullName>
    </submittedName>
</protein>
<keyword evidence="2" id="KW-1185">Reference proteome</keyword>